<comment type="subcellular location">
    <subcellularLocation>
        <location evidence="1 10">Golgi apparatus membrane</location>
        <topology evidence="1 10">Single-pass type II membrane protein</topology>
    </subcellularLocation>
</comment>
<keyword evidence="4" id="KW-0808">Transferase</keyword>
<keyword evidence="6 10" id="KW-0735">Signal-anchor</keyword>
<evidence type="ECO:0000256" key="8">
    <source>
        <dbReference type="ARBA" id="ARBA00023034"/>
    </source>
</evidence>
<comment type="similarity">
    <text evidence="2 10">Belongs to the glycosyltransferase 31 family.</text>
</comment>
<dbReference type="AlphaFoldDB" id="A0A173GNE4"/>
<feature type="non-terminal residue" evidence="12">
    <location>
        <position position="455"/>
    </location>
</feature>
<evidence type="ECO:0000256" key="1">
    <source>
        <dbReference type="ARBA" id="ARBA00004323"/>
    </source>
</evidence>
<keyword evidence="8 10" id="KW-0333">Golgi apparatus</keyword>
<evidence type="ECO:0000256" key="10">
    <source>
        <dbReference type="RuleBase" id="RU363063"/>
    </source>
</evidence>
<evidence type="ECO:0000256" key="6">
    <source>
        <dbReference type="ARBA" id="ARBA00022968"/>
    </source>
</evidence>
<dbReference type="PANTHER" id="PTHR11214">
    <property type="entry name" value="BETA-1,3-N-ACETYLGLUCOSAMINYLTRANSFERASE"/>
    <property type="match status" value="1"/>
</dbReference>
<keyword evidence="5 10" id="KW-0812">Transmembrane</keyword>
<keyword evidence="9 10" id="KW-0472">Membrane</keyword>
<evidence type="ECO:0000256" key="11">
    <source>
        <dbReference type="SAM" id="MobiDB-lite"/>
    </source>
</evidence>
<dbReference type="EMBL" id="KU202646">
    <property type="protein sequence ID" value="ANH56556.1"/>
    <property type="molecule type" value="Genomic_DNA"/>
</dbReference>
<evidence type="ECO:0000256" key="5">
    <source>
        <dbReference type="ARBA" id="ARBA00022692"/>
    </source>
</evidence>
<evidence type="ECO:0000313" key="12">
    <source>
        <dbReference type="EMBL" id="ANH56556.1"/>
    </source>
</evidence>
<evidence type="ECO:0000256" key="2">
    <source>
        <dbReference type="ARBA" id="ARBA00008661"/>
    </source>
</evidence>
<organism evidence="12">
    <name type="scientific">Hypocrella siamensis</name>
    <dbReference type="NCBI Taxonomy" id="696354"/>
    <lineage>
        <taxon>Eukaryota</taxon>
        <taxon>Fungi</taxon>
        <taxon>Dikarya</taxon>
        <taxon>Ascomycota</taxon>
        <taxon>Pezizomycotina</taxon>
        <taxon>Sordariomycetes</taxon>
        <taxon>Hypocreomycetidae</taxon>
        <taxon>Hypocreales</taxon>
        <taxon>Clavicipitaceae</taxon>
        <taxon>Hypocrella</taxon>
    </lineage>
</organism>
<sequence>MIALDKSRPKPSWSRSAVLQRVSRRYARFVFTAIFLSFTFVISLSLLQARSTRTWSVETTVHHQDATKSRPPQYPLLPFPESPLQSDSNLPDAPSHRPWLTAVICAAQDVDRRMLIRSTWMRLFRDTPFDPRFVVSNPGPDLIEAVRQENRTFGDMIVLDHIPEDDLTANTIKTLEFYKWLLNSGLKYEFVTKLDTDLWLNAPAFWQRYLVPRLSNHTTHPTATVAKTIIGQLYFSDTGYNTFAHGSMYTISWDMVRMLVSLQGRFNVITGEDAAVGILMHKARERASFVNLRGTEKFDYDDSDSRGDGSAWARQNSHTEATSHALRGEGAIAIHRLKDDKLWMKVADCFDEKGIKPTPTPVVPERQRLLIRIKDLLYSLGLSQEFTPLFEKIPKDLLRYERGNWIGLATQDPLEHIVIELEAVHVPGVYVAYKYRFITGGSEFITGVRAEIPAA</sequence>
<keyword evidence="3 10" id="KW-0328">Glycosyltransferase</keyword>
<evidence type="ECO:0000256" key="7">
    <source>
        <dbReference type="ARBA" id="ARBA00022989"/>
    </source>
</evidence>
<evidence type="ECO:0000256" key="9">
    <source>
        <dbReference type="ARBA" id="ARBA00023136"/>
    </source>
</evidence>
<feature type="region of interest" description="Disordered" evidence="11">
    <location>
        <begin position="301"/>
        <end position="320"/>
    </location>
</feature>
<feature type="transmembrane region" description="Helical" evidence="10">
    <location>
        <begin position="29"/>
        <end position="47"/>
    </location>
</feature>
<dbReference type="GO" id="GO:0000139">
    <property type="term" value="C:Golgi membrane"/>
    <property type="evidence" value="ECO:0007669"/>
    <property type="project" value="UniProtKB-SubCell"/>
</dbReference>
<protein>
    <recommendedName>
        <fullName evidence="10">Hexosyltransferase</fullName>
        <ecNumber evidence="10">2.4.1.-</ecNumber>
    </recommendedName>
</protein>
<evidence type="ECO:0000256" key="4">
    <source>
        <dbReference type="ARBA" id="ARBA00022679"/>
    </source>
</evidence>
<dbReference type="GO" id="GO:0016758">
    <property type="term" value="F:hexosyltransferase activity"/>
    <property type="evidence" value="ECO:0007669"/>
    <property type="project" value="InterPro"/>
</dbReference>
<proteinExistence type="inferred from homology"/>
<dbReference type="PANTHER" id="PTHR11214:SF351">
    <property type="entry name" value="BETA-1,3-GALACTOSYLTRANSFERASE PVG3"/>
    <property type="match status" value="1"/>
</dbReference>
<keyword evidence="7 10" id="KW-1133">Transmembrane helix</keyword>
<reference evidence="12" key="1">
    <citation type="journal article" date="2016" name="BMC Genomics">
        <title>Genome sequence and comparative analysis of clavicipitaceous insect-pathogenic fungus Aschersonia badia with Metarhizium spp.</title>
        <authorList>
            <person name="Agrawal Y."/>
            <person name="Narwani T."/>
            <person name="Subramanian S."/>
        </authorList>
    </citation>
    <scope>NUCLEOTIDE SEQUENCE</scope>
    <source>
        <strain evidence="12">MTCC 10142</strain>
    </source>
</reference>
<dbReference type="EC" id="2.4.1.-" evidence="10"/>
<name>A0A173GNE4_9HYPO</name>
<dbReference type="InterPro" id="IPR002659">
    <property type="entry name" value="Glyco_trans_31"/>
</dbReference>
<accession>A0A173GNE4</accession>
<evidence type="ECO:0000256" key="3">
    <source>
        <dbReference type="ARBA" id="ARBA00022676"/>
    </source>
</evidence>
<dbReference type="Pfam" id="PF01762">
    <property type="entry name" value="Galactosyl_T"/>
    <property type="match status" value="1"/>
</dbReference>